<name>A0A166V1A9_9AGAM</name>
<protein>
    <submittedName>
        <fullName evidence="1">Uncharacterized protein</fullName>
    </submittedName>
</protein>
<dbReference type="AlphaFoldDB" id="A0A166V1A9"/>
<dbReference type="Proteomes" id="UP000076532">
    <property type="component" value="Unassembled WGS sequence"/>
</dbReference>
<reference evidence="1 2" key="1">
    <citation type="journal article" date="2016" name="Mol. Biol. Evol.">
        <title>Comparative Genomics of Early-Diverging Mushroom-Forming Fungi Provides Insights into the Origins of Lignocellulose Decay Capabilities.</title>
        <authorList>
            <person name="Nagy L.G."/>
            <person name="Riley R."/>
            <person name="Tritt A."/>
            <person name="Adam C."/>
            <person name="Daum C."/>
            <person name="Floudas D."/>
            <person name="Sun H."/>
            <person name="Yadav J.S."/>
            <person name="Pangilinan J."/>
            <person name="Larsson K.H."/>
            <person name="Matsuura K."/>
            <person name="Barry K."/>
            <person name="Labutti K."/>
            <person name="Kuo R."/>
            <person name="Ohm R.A."/>
            <person name="Bhattacharya S.S."/>
            <person name="Shirouzu T."/>
            <person name="Yoshinaga Y."/>
            <person name="Martin F.M."/>
            <person name="Grigoriev I.V."/>
            <person name="Hibbett D.S."/>
        </authorList>
    </citation>
    <scope>NUCLEOTIDE SEQUENCE [LARGE SCALE GENOMIC DNA]</scope>
    <source>
        <strain evidence="1 2">CBS 109695</strain>
    </source>
</reference>
<proteinExistence type="predicted"/>
<evidence type="ECO:0000313" key="1">
    <source>
        <dbReference type="EMBL" id="KZP32249.1"/>
    </source>
</evidence>
<organism evidence="1 2">
    <name type="scientific">Athelia psychrophila</name>
    <dbReference type="NCBI Taxonomy" id="1759441"/>
    <lineage>
        <taxon>Eukaryota</taxon>
        <taxon>Fungi</taxon>
        <taxon>Dikarya</taxon>
        <taxon>Basidiomycota</taxon>
        <taxon>Agaricomycotina</taxon>
        <taxon>Agaricomycetes</taxon>
        <taxon>Agaricomycetidae</taxon>
        <taxon>Atheliales</taxon>
        <taxon>Atheliaceae</taxon>
        <taxon>Athelia</taxon>
    </lineage>
</organism>
<keyword evidence="2" id="KW-1185">Reference proteome</keyword>
<gene>
    <name evidence="1" type="ORF">FIBSPDRAFT_513219</name>
</gene>
<dbReference type="OrthoDB" id="3178019at2759"/>
<dbReference type="EMBL" id="KV417486">
    <property type="protein sequence ID" value="KZP32249.1"/>
    <property type="molecule type" value="Genomic_DNA"/>
</dbReference>
<accession>A0A166V1A9</accession>
<sequence length="209" mass="23517">MSSISFSPVVGERVVVCVGPESEPSCVQTIHFTATFPSQQAYDEARRDRLRVELWTNIPTPENRNGTHWIALPFKEREGIAPEDDGAFPLIPETSGAKTLHLEIPVPRTGNSFTFTHRLSYPSGEIRWLGQYRHDGELVVERSDPRFTRGTFLDKDGEALVAGTKGWVDKEIAQLSKTFDWSIHAMQEDGCVLRYNLTPTSPRLITSFV</sequence>
<evidence type="ECO:0000313" key="2">
    <source>
        <dbReference type="Proteomes" id="UP000076532"/>
    </source>
</evidence>